<dbReference type="AlphaFoldDB" id="A0A0U1LTC2"/>
<dbReference type="Proteomes" id="UP000054383">
    <property type="component" value="Unassembled WGS sequence"/>
</dbReference>
<feature type="region of interest" description="Disordered" evidence="1">
    <location>
        <begin position="607"/>
        <end position="642"/>
    </location>
</feature>
<dbReference type="STRING" id="28573.A0A0U1LTC2"/>
<dbReference type="OMA" id="EQDMAFT"/>
<reference evidence="3 4" key="1">
    <citation type="submission" date="2015-04" db="EMBL/GenBank/DDBJ databases">
        <authorList>
            <person name="Syromyatnikov M.Y."/>
            <person name="Popov V.N."/>
        </authorList>
    </citation>
    <scope>NUCLEOTIDE SEQUENCE [LARGE SCALE GENOMIC DNA]</scope>
    <source>
        <strain evidence="3">WF-38-12</strain>
    </source>
</reference>
<feature type="compositionally biased region" description="Polar residues" evidence="1">
    <location>
        <begin position="404"/>
        <end position="415"/>
    </location>
</feature>
<evidence type="ECO:0000313" key="3">
    <source>
        <dbReference type="EMBL" id="CRG86657.1"/>
    </source>
</evidence>
<dbReference type="OrthoDB" id="5344169at2759"/>
<dbReference type="Gene3D" id="4.10.280.10">
    <property type="entry name" value="Helix-loop-helix DNA-binding domain"/>
    <property type="match status" value="1"/>
</dbReference>
<dbReference type="InterPro" id="IPR011598">
    <property type="entry name" value="bHLH_dom"/>
</dbReference>
<feature type="compositionally biased region" description="Low complexity" evidence="1">
    <location>
        <begin position="677"/>
        <end position="693"/>
    </location>
</feature>
<dbReference type="FunFam" id="4.10.280.10:FF:000099">
    <property type="entry name" value="Myc-family transcription factor"/>
    <property type="match status" value="1"/>
</dbReference>
<feature type="region of interest" description="Disordered" evidence="1">
    <location>
        <begin position="236"/>
        <end position="315"/>
    </location>
</feature>
<name>A0A0U1LTC2_TALIS</name>
<dbReference type="EMBL" id="CVMT01000002">
    <property type="protein sequence ID" value="CRG86657.1"/>
    <property type="molecule type" value="Genomic_DNA"/>
</dbReference>
<feature type="compositionally biased region" description="Low complexity" evidence="1">
    <location>
        <begin position="294"/>
        <end position="307"/>
    </location>
</feature>
<dbReference type="SMART" id="SM00353">
    <property type="entry name" value="HLH"/>
    <property type="match status" value="1"/>
</dbReference>
<evidence type="ECO:0000256" key="1">
    <source>
        <dbReference type="SAM" id="MobiDB-lite"/>
    </source>
</evidence>
<dbReference type="Pfam" id="PF00010">
    <property type="entry name" value="HLH"/>
    <property type="match status" value="1"/>
</dbReference>
<dbReference type="CDD" id="cd11392">
    <property type="entry name" value="bHLH_ScPHO4_like"/>
    <property type="match status" value="1"/>
</dbReference>
<feature type="compositionally biased region" description="Polar residues" evidence="1">
    <location>
        <begin position="246"/>
        <end position="269"/>
    </location>
</feature>
<feature type="region of interest" description="Disordered" evidence="1">
    <location>
        <begin position="677"/>
        <end position="701"/>
    </location>
</feature>
<sequence length="701" mass="75805">MAMDHNASVSWSEQMPGETLMAHANEDDFSTFLEFGLDFADLEGHGSPAVHQHQHHQRPAIQHPDHSIATSMADEARIGSDHASPYAPVVPSHLPAGIPNNAPIEDQTFHFSHEQQQQQQQQRQQQQQQQQQQQMVSHNHPQLALQHHDKYPPHTTAHPYPDGQHVIPPTPNSVELHGGAARYPQRVDMGGEIYDRYGQMNDEQAAFYTPLVSPAMTPLETQFRLPEYTIPGEYFTPLTSPALEPQGSNTNGFPFQQTKQPPSTQAQVDPTTSMTMASAPSSPAVLRRQRRRPSTATRAGGRAAKASPSIQPKNWRKQAMTTQLVADDLANGLGQDARPPTSGGSSLRYSGHESSQDSVSPEPISEPLMPPPAVPRRSPAFRPQAMESDSSAPATPATLMRINNRPQEPTGQFSGFASLVPNDPQDELMEDVVLPEAATAVDVRPRPSRIDTAINTKEQHSAHSTPATDPKSATERPPSGSLTPAPRAGTMPSPSGPIAKKSDSKATNGRKRHSVSSSHASPALRPRISPSIQPLVRGEGMTGESSALYLASKSNYQHILDGTLLPGVSYPESLAENLSSKRTNHKLAEQGRRNRINTALKEIEALLPPGFARDRAAKESKETGTGKSGDKEKDKNGQQTISKASTVEMAIDYIKSLQQELSTTKSQLNIAVSKLAAQNSNSPSSAANSTDAAIENSVSPA</sequence>
<proteinExistence type="predicted"/>
<evidence type="ECO:0000259" key="2">
    <source>
        <dbReference type="PROSITE" id="PS50888"/>
    </source>
</evidence>
<dbReference type="PROSITE" id="PS50888">
    <property type="entry name" value="BHLH"/>
    <property type="match status" value="1"/>
</dbReference>
<dbReference type="InterPro" id="IPR036638">
    <property type="entry name" value="HLH_DNA-bd_sf"/>
</dbReference>
<feature type="compositionally biased region" description="Low complexity" evidence="1">
    <location>
        <begin position="270"/>
        <end position="284"/>
    </location>
</feature>
<evidence type="ECO:0000313" key="4">
    <source>
        <dbReference type="Proteomes" id="UP000054383"/>
    </source>
</evidence>
<feature type="region of interest" description="Disordered" evidence="1">
    <location>
        <begin position="81"/>
        <end position="177"/>
    </location>
</feature>
<dbReference type="GO" id="GO:0046983">
    <property type="term" value="F:protein dimerization activity"/>
    <property type="evidence" value="ECO:0007669"/>
    <property type="project" value="InterPro"/>
</dbReference>
<feature type="compositionally biased region" description="Low complexity" evidence="1">
    <location>
        <begin position="115"/>
        <end position="134"/>
    </location>
</feature>
<feature type="compositionally biased region" description="Basic and acidic residues" evidence="1">
    <location>
        <begin position="612"/>
        <end position="636"/>
    </location>
</feature>
<keyword evidence="4" id="KW-1185">Reference proteome</keyword>
<protein>
    <submittedName>
        <fullName evidence="3">Phosphorus acquisition-controlling protein</fullName>
    </submittedName>
</protein>
<accession>A0A0U1LTC2</accession>
<feature type="domain" description="BHLH" evidence="2">
    <location>
        <begin position="580"/>
        <end position="657"/>
    </location>
</feature>
<feature type="region of interest" description="Disordered" evidence="1">
    <location>
        <begin position="331"/>
        <end position="423"/>
    </location>
</feature>
<dbReference type="SUPFAM" id="SSF47459">
    <property type="entry name" value="HLH, helix-loop-helix DNA-binding domain"/>
    <property type="match status" value="1"/>
</dbReference>
<gene>
    <name evidence="3" type="ORF">PISL3812_03667</name>
</gene>
<organism evidence="3 4">
    <name type="scientific">Talaromyces islandicus</name>
    <name type="common">Penicillium islandicum</name>
    <dbReference type="NCBI Taxonomy" id="28573"/>
    <lineage>
        <taxon>Eukaryota</taxon>
        <taxon>Fungi</taxon>
        <taxon>Dikarya</taxon>
        <taxon>Ascomycota</taxon>
        <taxon>Pezizomycotina</taxon>
        <taxon>Eurotiomycetes</taxon>
        <taxon>Eurotiomycetidae</taxon>
        <taxon>Eurotiales</taxon>
        <taxon>Trichocomaceae</taxon>
        <taxon>Talaromyces</taxon>
        <taxon>Talaromyces sect. Islandici</taxon>
    </lineage>
</organism>
<feature type="region of interest" description="Disordered" evidence="1">
    <location>
        <begin position="453"/>
        <end position="539"/>
    </location>
</feature>